<evidence type="ECO:0000313" key="5">
    <source>
        <dbReference type="EMBL" id="PKU48564.1"/>
    </source>
</evidence>
<dbReference type="Proteomes" id="UP000233556">
    <property type="component" value="Unassembled WGS sequence"/>
</dbReference>
<reference evidence="6" key="2">
    <citation type="submission" date="2017-12" db="EMBL/GenBank/DDBJ databases">
        <title>Genome sequence of the Bar-tailed Godwit (Limosa lapponica baueri).</title>
        <authorList>
            <person name="Lima N.C.B."/>
            <person name="Parody-Merino A.M."/>
            <person name="Battley P.F."/>
            <person name="Fidler A.E."/>
            <person name="Prosdocimi F."/>
        </authorList>
    </citation>
    <scope>NUCLEOTIDE SEQUENCE [LARGE SCALE GENOMIC DNA]</scope>
</reference>
<feature type="region of interest" description="Disordered" evidence="3">
    <location>
        <begin position="67"/>
        <end position="104"/>
    </location>
</feature>
<dbReference type="InterPro" id="IPR022750">
    <property type="entry name" value="IRF-2BP1_2-like_Znf"/>
</dbReference>
<dbReference type="PANTHER" id="PTHR10816:SF18">
    <property type="entry name" value="INTERFERON REGULATORY FACTOR 2-BINDING PROTEIN 2"/>
    <property type="match status" value="1"/>
</dbReference>
<feature type="compositionally biased region" description="Low complexity" evidence="3">
    <location>
        <begin position="67"/>
        <end position="76"/>
    </location>
</feature>
<comment type="subcellular location">
    <subcellularLocation>
        <location evidence="1">Nucleus</location>
    </subcellularLocation>
</comment>
<dbReference type="GO" id="GO:0003714">
    <property type="term" value="F:transcription corepressor activity"/>
    <property type="evidence" value="ECO:0007669"/>
    <property type="project" value="TreeGrafter"/>
</dbReference>
<organism evidence="5 6">
    <name type="scientific">Limosa lapponica baueri</name>
    <dbReference type="NCBI Taxonomy" id="1758121"/>
    <lineage>
        <taxon>Eukaryota</taxon>
        <taxon>Metazoa</taxon>
        <taxon>Chordata</taxon>
        <taxon>Craniata</taxon>
        <taxon>Vertebrata</taxon>
        <taxon>Euteleostomi</taxon>
        <taxon>Archelosauria</taxon>
        <taxon>Archosauria</taxon>
        <taxon>Dinosauria</taxon>
        <taxon>Saurischia</taxon>
        <taxon>Theropoda</taxon>
        <taxon>Coelurosauria</taxon>
        <taxon>Aves</taxon>
        <taxon>Neognathae</taxon>
        <taxon>Neoaves</taxon>
        <taxon>Charadriiformes</taxon>
        <taxon>Scolopacidae</taxon>
        <taxon>Limosa</taxon>
    </lineage>
</organism>
<dbReference type="PANTHER" id="PTHR10816">
    <property type="entry name" value="MYELIN TRANSCRIPTION FACTOR 1-RELATED"/>
    <property type="match status" value="1"/>
</dbReference>
<name>A0A2I0UR84_LIMLA</name>
<evidence type="ECO:0000256" key="2">
    <source>
        <dbReference type="ARBA" id="ARBA00023242"/>
    </source>
</evidence>
<dbReference type="GO" id="GO:0006357">
    <property type="term" value="P:regulation of transcription by RNA polymerase II"/>
    <property type="evidence" value="ECO:0007669"/>
    <property type="project" value="TreeGrafter"/>
</dbReference>
<dbReference type="EMBL" id="KZ505650">
    <property type="protein sequence ID" value="PKU48564.1"/>
    <property type="molecule type" value="Genomic_DNA"/>
</dbReference>
<dbReference type="OrthoDB" id="10065080at2759"/>
<keyword evidence="6" id="KW-1185">Reference proteome</keyword>
<keyword evidence="2" id="KW-0539">Nucleus</keyword>
<dbReference type="AlphaFoldDB" id="A0A2I0UR84"/>
<accession>A0A2I0UR84</accession>
<evidence type="ECO:0000259" key="4">
    <source>
        <dbReference type="Pfam" id="PF11261"/>
    </source>
</evidence>
<proteinExistence type="predicted"/>
<evidence type="ECO:0000256" key="3">
    <source>
        <dbReference type="SAM" id="MobiDB-lite"/>
    </source>
</evidence>
<reference evidence="6" key="1">
    <citation type="submission" date="2017-11" db="EMBL/GenBank/DDBJ databases">
        <authorList>
            <person name="Lima N.C."/>
            <person name="Parody-Merino A.M."/>
            <person name="Battley P.F."/>
            <person name="Fidler A.E."/>
            <person name="Prosdocimi F."/>
        </authorList>
    </citation>
    <scope>NUCLEOTIDE SEQUENCE [LARGE SCALE GENOMIC DNA]</scope>
</reference>
<feature type="domain" description="Interferon regulatory factor 2-binding protein 1/2-like zinc finger" evidence="4">
    <location>
        <begin position="11"/>
        <end position="50"/>
    </location>
</feature>
<evidence type="ECO:0000256" key="1">
    <source>
        <dbReference type="ARBA" id="ARBA00004123"/>
    </source>
</evidence>
<dbReference type="Pfam" id="PF11261">
    <property type="entry name" value="IRF-2BP1_2"/>
    <property type="match status" value="1"/>
</dbReference>
<evidence type="ECO:0000313" key="6">
    <source>
        <dbReference type="Proteomes" id="UP000233556"/>
    </source>
</evidence>
<dbReference type="GO" id="GO:0005634">
    <property type="term" value="C:nucleus"/>
    <property type="evidence" value="ECO:0007669"/>
    <property type="project" value="UniProtKB-SubCell"/>
</dbReference>
<gene>
    <name evidence="5" type="ORF">llap_1100</name>
</gene>
<protein>
    <submittedName>
        <fullName evidence="5">Interferon regulatory factor 2-binding protein 2</fullName>
    </submittedName>
</protein>
<sequence length="258" mass="27714">MSSAAVAAASRRQSCYLCDLPRMPWAMIWDFTEPVCRGCVNYEGADRVEFQPPLSAKELLAQQQQLGHAAAAEAAGRPPPQPLERYSLAAERPPPRLGAEYGGGRQCRDRKELCESWDANHAKMAGGIPGLWWQCESMPVKSSMTGAGKKVLCPPSLQPVGDTVTFKVRKDVVKADRAPNWGSKRKSCFVDMPYGTPGSMSCAVLGTGIGVRYGIDTLAVVLMGFDCSGLAVCANGYQQCYGSVCQLQKPSLSSCAPT</sequence>